<sequence length="347" mass="39688">MDSSKTETDCSKTLSFSSLVSVSNVEYTLERIIGRGGYGTVYSCFDPQMMFFALKAQRPTAAQLESRILKLAEKRKCKHFARLIDEGWSDAMQKSFLVMDMLGPSLSEVKSLCPNKKFSAGTGIRVAMQTLNSIEELHSCGYISRDVKPSNFVTPPRPAKQTLIYMIDFGIAKNYIVLETGNLVEEKPKAGFRGTARYCSIRNHFKQDQGRKDDVESWFYACCEFFNGKLPWTNLSKTRKSEILDRKMAIRKTIKTEVLQNLPKVFEYFLTQIDSWKFETKPIYQEFYSLLDLEMKNRNLNYSDDYDWQTLPIFASPTSSPSRRTNTTTLQTSINDVVTTQASSAEK</sequence>
<evidence type="ECO:0000313" key="1">
    <source>
        <dbReference type="Proteomes" id="UP000887576"/>
    </source>
</evidence>
<protein>
    <submittedName>
        <fullName evidence="2">Protein kinase domain-containing protein</fullName>
    </submittedName>
</protein>
<name>A0AC34R7V9_9BILA</name>
<accession>A0AC34R7V9</accession>
<dbReference type="WBParaSite" id="JU765_v2.g4231.t1">
    <property type="protein sequence ID" value="JU765_v2.g4231.t1"/>
    <property type="gene ID" value="JU765_v2.g4231"/>
</dbReference>
<reference evidence="2" key="1">
    <citation type="submission" date="2022-11" db="UniProtKB">
        <authorList>
            <consortium name="WormBaseParasite"/>
        </authorList>
    </citation>
    <scope>IDENTIFICATION</scope>
</reference>
<evidence type="ECO:0000313" key="2">
    <source>
        <dbReference type="WBParaSite" id="JU765_v2.g4231.t1"/>
    </source>
</evidence>
<organism evidence="1 2">
    <name type="scientific">Panagrolaimus sp. JU765</name>
    <dbReference type="NCBI Taxonomy" id="591449"/>
    <lineage>
        <taxon>Eukaryota</taxon>
        <taxon>Metazoa</taxon>
        <taxon>Ecdysozoa</taxon>
        <taxon>Nematoda</taxon>
        <taxon>Chromadorea</taxon>
        <taxon>Rhabditida</taxon>
        <taxon>Tylenchina</taxon>
        <taxon>Panagrolaimomorpha</taxon>
        <taxon>Panagrolaimoidea</taxon>
        <taxon>Panagrolaimidae</taxon>
        <taxon>Panagrolaimus</taxon>
    </lineage>
</organism>
<proteinExistence type="predicted"/>
<dbReference type="Proteomes" id="UP000887576">
    <property type="component" value="Unplaced"/>
</dbReference>